<evidence type="ECO:0000313" key="1">
    <source>
        <dbReference type="EMBL" id="SHI66248.1"/>
    </source>
</evidence>
<keyword evidence="2" id="KW-1185">Reference proteome</keyword>
<dbReference type="Proteomes" id="UP000184310">
    <property type="component" value="Unassembled WGS sequence"/>
</dbReference>
<name>A0A1M6CZU0_9CLOT</name>
<evidence type="ECO:0000313" key="2">
    <source>
        <dbReference type="Proteomes" id="UP000184310"/>
    </source>
</evidence>
<sequence>MKFDIKKVLPWFILTALVFGFIGYKITVDKRGINVAIGNETNKKIEGLKLMYENITEDISIPGIEPNVQNNIKLEPKEDFKENQLKIYYLDKSGVVHDEVIVPSFKKSENMTVYVRIKEINENGVIDFEVKVDK</sequence>
<dbReference type="STRING" id="1121302.SAMN02745163_00593"/>
<gene>
    <name evidence="1" type="ORF">SAMN02745163_00593</name>
</gene>
<dbReference type="EMBL" id="FQZB01000004">
    <property type="protein sequence ID" value="SHI66248.1"/>
    <property type="molecule type" value="Genomic_DNA"/>
</dbReference>
<reference evidence="1 2" key="1">
    <citation type="submission" date="2016-11" db="EMBL/GenBank/DDBJ databases">
        <authorList>
            <person name="Jaros S."/>
            <person name="Januszkiewicz K."/>
            <person name="Wedrychowicz H."/>
        </authorList>
    </citation>
    <scope>NUCLEOTIDE SEQUENCE [LARGE SCALE GENOMIC DNA]</scope>
    <source>
        <strain evidence="1 2">DSM 21758</strain>
    </source>
</reference>
<dbReference type="RefSeq" id="WP_072985129.1">
    <property type="nucleotide sequence ID" value="NZ_FQZB01000004.1"/>
</dbReference>
<proteinExistence type="predicted"/>
<dbReference type="AlphaFoldDB" id="A0A1M6CZU0"/>
<dbReference type="OrthoDB" id="1957425at2"/>
<accession>A0A1M6CZU0</accession>
<protein>
    <submittedName>
        <fullName evidence="1">Uncharacterized protein</fullName>
    </submittedName>
</protein>
<organism evidence="1 2">
    <name type="scientific">Clostridium cavendishii DSM 21758</name>
    <dbReference type="NCBI Taxonomy" id="1121302"/>
    <lineage>
        <taxon>Bacteria</taxon>
        <taxon>Bacillati</taxon>
        <taxon>Bacillota</taxon>
        <taxon>Clostridia</taxon>
        <taxon>Eubacteriales</taxon>
        <taxon>Clostridiaceae</taxon>
        <taxon>Clostridium</taxon>
    </lineage>
</organism>